<reference evidence="11 12" key="1">
    <citation type="journal article" date="2017" name="Biotechnol. Biofuels">
        <title>Differential beta-glucosidase expression as a function of carbon source availability in Talaromyces amestolkiae: a genomic and proteomic approach.</title>
        <authorList>
            <person name="de Eugenio L.I."/>
            <person name="Mendez-Liter J.A."/>
            <person name="Nieto-Dominguez M."/>
            <person name="Alonso L."/>
            <person name="Gil-Munoz J."/>
            <person name="Barriuso J."/>
            <person name="Prieto A."/>
            <person name="Martinez M.J."/>
        </authorList>
    </citation>
    <scope>NUCLEOTIDE SEQUENCE [LARGE SCALE GENOMIC DNA]</scope>
    <source>
        <strain evidence="11 12">CIB</strain>
    </source>
</reference>
<feature type="domain" description="Major facilitator superfamily (MFS) profile" evidence="10">
    <location>
        <begin position="142"/>
        <end position="584"/>
    </location>
</feature>
<dbReference type="GO" id="GO:0005351">
    <property type="term" value="F:carbohydrate:proton symporter activity"/>
    <property type="evidence" value="ECO:0007669"/>
    <property type="project" value="TreeGrafter"/>
</dbReference>
<evidence type="ECO:0000256" key="1">
    <source>
        <dbReference type="ARBA" id="ARBA00004141"/>
    </source>
</evidence>
<comment type="subcellular location">
    <subcellularLocation>
        <location evidence="1">Membrane</location>
        <topology evidence="1">Multi-pass membrane protein</topology>
    </subcellularLocation>
</comment>
<dbReference type="InterPro" id="IPR005829">
    <property type="entry name" value="Sugar_transporter_CS"/>
</dbReference>
<feature type="transmembrane region" description="Helical" evidence="9">
    <location>
        <begin position="559"/>
        <end position="580"/>
    </location>
</feature>
<sequence length="627" mass="69036">MRGSSQGAPRTKAQNEIVENFSGRDERVPAESGIHLPGRSGTPRHTEPQLGSHCLFFFGHAVSPLAPRRPRCSTSPDFSLASCLLFSASRLIRAQVPFPSFLSYFFLSRNSRPDYTILVSRWKATMARFMGFRGHRLNIATILLVVLPAYMCFGYNLAVAGGLLTMPSFIEQFPKMDTVNNSSKFNSNIQGTVVALYTVGGMLGALSTIFVGDLLGRRKVIFIASALVIIGSLLMSSSYSLGQFIVARLVQGLGTGATTATVPVWQSEISGSSHRGSHVVTEGLFVSVGIAVSLWVDLGFSFIDTSSVAWRVPLILQTSLAIFVMIFIFKLPESPRWLLGKGRVDEAREILTILRDVDLEDETVRAEIADVQRSLELVQNASRLDIFKMGEKRNAHRLALGMTGQSFGQLCGINSLTFYATVIFDQRLHMGGTDSRILSGGMVTIQIIGALSAIFTIDRWGRRPLMLTSATGMCIAMAVLAGTSSTSGNQAALIVAVVALYAFNLFYPFGFLGLPFLYSTEVAPPHLRAKISGISNCMTWLFNFVVVEVTPTGFQTIGYKYYIIWAVINFSIVVTVYFFFPETNARSLEEMDEIFMESRNIFDAPKLAKNLPRKMPPLDDFEDESKH</sequence>
<comment type="similarity">
    <text evidence="2 7">Belongs to the major facilitator superfamily. Sugar transporter (TC 2.A.1.1) family.</text>
</comment>
<dbReference type="Pfam" id="PF00083">
    <property type="entry name" value="Sugar_tr"/>
    <property type="match status" value="1"/>
</dbReference>
<feature type="compositionally biased region" description="Polar residues" evidence="8">
    <location>
        <begin position="1"/>
        <end position="14"/>
    </location>
</feature>
<accession>A0A364LBW9</accession>
<evidence type="ECO:0000256" key="3">
    <source>
        <dbReference type="ARBA" id="ARBA00022448"/>
    </source>
</evidence>
<feature type="transmembrane region" description="Helical" evidence="9">
    <location>
        <begin position="220"/>
        <end position="239"/>
    </location>
</feature>
<dbReference type="InterPro" id="IPR005828">
    <property type="entry name" value="MFS_sugar_transport-like"/>
</dbReference>
<dbReference type="SUPFAM" id="SSF103473">
    <property type="entry name" value="MFS general substrate transporter"/>
    <property type="match status" value="1"/>
</dbReference>
<name>A0A364LBW9_TALAM</name>
<comment type="caution">
    <text evidence="11">The sequence shown here is derived from an EMBL/GenBank/DDBJ whole genome shotgun (WGS) entry which is preliminary data.</text>
</comment>
<dbReference type="RefSeq" id="XP_040737735.1">
    <property type="nucleotide sequence ID" value="XM_040882127.1"/>
</dbReference>
<evidence type="ECO:0000256" key="6">
    <source>
        <dbReference type="ARBA" id="ARBA00023136"/>
    </source>
</evidence>
<evidence type="ECO:0000256" key="4">
    <source>
        <dbReference type="ARBA" id="ARBA00022692"/>
    </source>
</evidence>
<dbReference type="InterPro" id="IPR036259">
    <property type="entry name" value="MFS_trans_sf"/>
</dbReference>
<organism evidence="11 12">
    <name type="scientific">Talaromyces amestolkiae</name>
    <dbReference type="NCBI Taxonomy" id="1196081"/>
    <lineage>
        <taxon>Eukaryota</taxon>
        <taxon>Fungi</taxon>
        <taxon>Dikarya</taxon>
        <taxon>Ascomycota</taxon>
        <taxon>Pezizomycotina</taxon>
        <taxon>Eurotiomycetes</taxon>
        <taxon>Eurotiomycetidae</taxon>
        <taxon>Eurotiales</taxon>
        <taxon>Trichocomaceae</taxon>
        <taxon>Talaromyces</taxon>
        <taxon>Talaromyces sect. Talaromyces</taxon>
    </lineage>
</organism>
<evidence type="ECO:0000256" key="8">
    <source>
        <dbReference type="SAM" id="MobiDB-lite"/>
    </source>
</evidence>
<feature type="transmembrane region" description="Helical" evidence="9">
    <location>
        <begin position="464"/>
        <end position="485"/>
    </location>
</feature>
<dbReference type="PROSITE" id="PS50850">
    <property type="entry name" value="MFS"/>
    <property type="match status" value="1"/>
</dbReference>
<dbReference type="InterPro" id="IPR003663">
    <property type="entry name" value="Sugar/inositol_transpt"/>
</dbReference>
<keyword evidence="12" id="KW-1185">Reference proteome</keyword>
<keyword evidence="5 9" id="KW-1133">Transmembrane helix</keyword>
<feature type="region of interest" description="Disordered" evidence="8">
    <location>
        <begin position="1"/>
        <end position="46"/>
    </location>
</feature>
<feature type="transmembrane region" description="Helical" evidence="9">
    <location>
        <begin position="398"/>
        <end position="424"/>
    </location>
</feature>
<evidence type="ECO:0000313" key="11">
    <source>
        <dbReference type="EMBL" id="RAO73221.1"/>
    </source>
</evidence>
<evidence type="ECO:0000256" key="7">
    <source>
        <dbReference type="RuleBase" id="RU003346"/>
    </source>
</evidence>
<protein>
    <recommendedName>
        <fullName evidence="10">Major facilitator superfamily (MFS) profile domain-containing protein</fullName>
    </recommendedName>
</protein>
<dbReference type="FunFam" id="1.20.1250.20:FF:000090">
    <property type="entry name" value="MFS sugar transporter, putative"/>
    <property type="match status" value="1"/>
</dbReference>
<evidence type="ECO:0000256" key="5">
    <source>
        <dbReference type="ARBA" id="ARBA00022989"/>
    </source>
</evidence>
<proteinExistence type="inferred from homology"/>
<dbReference type="AlphaFoldDB" id="A0A364LBW9"/>
<dbReference type="PRINTS" id="PR00171">
    <property type="entry name" value="SUGRTRNSPORT"/>
</dbReference>
<feature type="transmembrane region" description="Helical" evidence="9">
    <location>
        <begin position="436"/>
        <end position="457"/>
    </location>
</feature>
<dbReference type="NCBIfam" id="TIGR00879">
    <property type="entry name" value="SP"/>
    <property type="match status" value="1"/>
</dbReference>
<feature type="transmembrane region" description="Helical" evidence="9">
    <location>
        <begin position="137"/>
        <end position="169"/>
    </location>
</feature>
<dbReference type="OrthoDB" id="6612291at2759"/>
<evidence type="ECO:0000256" key="9">
    <source>
        <dbReference type="SAM" id="Phobius"/>
    </source>
</evidence>
<keyword evidence="3 7" id="KW-0813">Transport</keyword>
<dbReference type="PANTHER" id="PTHR48022:SF45">
    <property type="entry name" value="MAJOR FACILITATOR SUPERFAMILY (MFS) PROFILE DOMAIN-CONTAINING PROTEIN-RELATED"/>
    <property type="match status" value="1"/>
</dbReference>
<dbReference type="GO" id="GO:0016020">
    <property type="term" value="C:membrane"/>
    <property type="evidence" value="ECO:0007669"/>
    <property type="project" value="UniProtKB-SubCell"/>
</dbReference>
<evidence type="ECO:0000313" key="12">
    <source>
        <dbReference type="Proteomes" id="UP000249363"/>
    </source>
</evidence>
<feature type="transmembrane region" description="Helical" evidence="9">
    <location>
        <begin position="308"/>
        <end position="329"/>
    </location>
</feature>
<dbReference type="InterPro" id="IPR050360">
    <property type="entry name" value="MFS_Sugar_Transporters"/>
</dbReference>
<dbReference type="Proteomes" id="UP000249363">
    <property type="component" value="Unassembled WGS sequence"/>
</dbReference>
<dbReference type="PROSITE" id="PS00216">
    <property type="entry name" value="SUGAR_TRANSPORT_1"/>
    <property type="match status" value="1"/>
</dbReference>
<gene>
    <name evidence="11" type="ORF">BHQ10_009233</name>
</gene>
<keyword evidence="6 9" id="KW-0472">Membrane</keyword>
<dbReference type="EMBL" id="MIKG01000023">
    <property type="protein sequence ID" value="RAO73221.1"/>
    <property type="molecule type" value="Genomic_DNA"/>
</dbReference>
<dbReference type="InterPro" id="IPR020846">
    <property type="entry name" value="MFS_dom"/>
</dbReference>
<feature type="transmembrane region" description="Helical" evidence="9">
    <location>
        <begin position="277"/>
        <end position="296"/>
    </location>
</feature>
<dbReference type="GeneID" id="63798447"/>
<feature type="transmembrane region" description="Helical" evidence="9">
    <location>
        <begin position="491"/>
        <end position="517"/>
    </location>
</feature>
<feature type="transmembrane region" description="Helical" evidence="9">
    <location>
        <begin position="189"/>
        <end position="211"/>
    </location>
</feature>
<dbReference type="Gene3D" id="1.20.1250.20">
    <property type="entry name" value="MFS general substrate transporter like domains"/>
    <property type="match status" value="1"/>
</dbReference>
<dbReference type="PANTHER" id="PTHR48022">
    <property type="entry name" value="PLASTIDIC GLUCOSE TRANSPORTER 4"/>
    <property type="match status" value="1"/>
</dbReference>
<keyword evidence="4 9" id="KW-0812">Transmembrane</keyword>
<evidence type="ECO:0000256" key="2">
    <source>
        <dbReference type="ARBA" id="ARBA00010992"/>
    </source>
</evidence>
<evidence type="ECO:0000259" key="10">
    <source>
        <dbReference type="PROSITE" id="PS50850"/>
    </source>
</evidence>